<name>A0ABX6P0Y8_9BURK</name>
<organism evidence="1 2">
    <name type="scientific">Ramlibacter terrae</name>
    <dbReference type="NCBI Taxonomy" id="2732511"/>
    <lineage>
        <taxon>Bacteria</taxon>
        <taxon>Pseudomonadati</taxon>
        <taxon>Pseudomonadota</taxon>
        <taxon>Betaproteobacteria</taxon>
        <taxon>Burkholderiales</taxon>
        <taxon>Comamonadaceae</taxon>
        <taxon>Ramlibacter</taxon>
    </lineage>
</organism>
<reference evidence="1 2" key="1">
    <citation type="submission" date="2020-05" db="EMBL/GenBank/DDBJ databases">
        <title>Ramlibacter rhizophilus sp. nov., isolated from rhizosphere soil of national flower Mugunghwa from South Korea.</title>
        <authorList>
            <person name="Zheng-Fei Y."/>
            <person name="Huan T."/>
        </authorList>
    </citation>
    <scope>NUCLEOTIDE SEQUENCE [LARGE SCALE GENOMIC DNA]</scope>
    <source>
        <strain evidence="1 2">H242</strain>
    </source>
</reference>
<keyword evidence="2" id="KW-1185">Reference proteome</keyword>
<gene>
    <name evidence="1" type="ORF">HK414_06040</name>
</gene>
<proteinExistence type="predicted"/>
<dbReference type="Proteomes" id="UP000500826">
    <property type="component" value="Chromosome"/>
</dbReference>
<protein>
    <submittedName>
        <fullName evidence="1">Uncharacterized protein</fullName>
    </submittedName>
</protein>
<accession>A0ABX6P0Y8</accession>
<sequence>MPVVFGAYNPLLFSDLLAQSSLSVTCIGLGTARINLLAGWAGAASRRAPCSRTAPRGCRTSCT</sequence>
<evidence type="ECO:0000313" key="1">
    <source>
        <dbReference type="EMBL" id="QJW83741.1"/>
    </source>
</evidence>
<dbReference type="EMBL" id="CP053418">
    <property type="protein sequence ID" value="QJW83741.1"/>
    <property type="molecule type" value="Genomic_DNA"/>
</dbReference>
<reference evidence="1 2" key="2">
    <citation type="submission" date="2020-05" db="EMBL/GenBank/DDBJ databases">
        <authorList>
            <person name="Khan S.A."/>
            <person name="Jeon C.O."/>
            <person name="Chun B.H."/>
        </authorList>
    </citation>
    <scope>NUCLEOTIDE SEQUENCE [LARGE SCALE GENOMIC DNA]</scope>
    <source>
        <strain evidence="1 2">H242</strain>
    </source>
</reference>
<evidence type="ECO:0000313" key="2">
    <source>
        <dbReference type="Proteomes" id="UP000500826"/>
    </source>
</evidence>